<protein>
    <submittedName>
        <fullName evidence="2">Pyruvyltransferase</fullName>
    </submittedName>
</protein>
<evidence type="ECO:0000259" key="1">
    <source>
        <dbReference type="Pfam" id="PF04230"/>
    </source>
</evidence>
<name>A0A1C3SYZ9_KLEPN</name>
<dbReference type="RefSeq" id="WP_012967589.1">
    <property type="nucleotide sequence ID" value="NZ_CAAHBJ010000001.1"/>
</dbReference>
<dbReference type="EMBL" id="LT603710">
    <property type="protein sequence ID" value="SCA95864.1"/>
    <property type="molecule type" value="Genomic_DNA"/>
</dbReference>
<reference evidence="2" key="2">
    <citation type="submission" date="2016-08" db="EMBL/GenBank/DDBJ databases">
        <title>Klebsiella loci capsule.</title>
        <authorList>
            <person name="Holt K.E."/>
            <person name="Thomson N.R."/>
        </authorList>
    </citation>
    <scope>NUCLEOTIDE SEQUENCE</scope>
    <source>
        <strain evidence="2">INF149</strain>
    </source>
</reference>
<gene>
    <name evidence="2" type="primary">KL134_00008</name>
</gene>
<sequence length="327" mass="38020">MKNKQLNTVESKIGVLDTSISSMNVGDYIIMDSAYKRINSVFDNAQKVSFPTHERINRVGFKRQKEIAINFLCGTNCLNSKMMLHRQWNVGFLNSVFMKDVITLGVGWQNYQGKPDFYTKTLLKRLLSRDYLHSVRDNYTLEMLQNAGISNVINTSCPTMWDLTEEHCAAIPSYKSENVIFTLTDYREDKVKDLELINSLLKSYNKVYFWVQGSKDYVYFNSFGDVVKDIIVVPPNLYDFDKVLNSNESLEYIGTRLHAGIRALQKKRRSIIISVDNRAEEKKKDFNLKVIPRDMSSSDYCKIYSEEFDTKITLPNSEIEKWKTQFK</sequence>
<dbReference type="AlphaFoldDB" id="A0A1C3SYZ9"/>
<dbReference type="Pfam" id="PF04230">
    <property type="entry name" value="PS_pyruv_trans"/>
    <property type="match status" value="1"/>
</dbReference>
<reference evidence="2" key="1">
    <citation type="submission" date="2016-07" db="EMBL/GenBank/DDBJ databases">
        <authorList>
            <person name="Informatics P."/>
        </authorList>
    </citation>
    <scope>NUCLEOTIDE SEQUENCE</scope>
    <source>
        <strain evidence="2">INF149</strain>
    </source>
</reference>
<proteinExistence type="predicted"/>
<accession>A0A1C3SYZ9</accession>
<feature type="domain" description="Polysaccharide pyruvyl transferase" evidence="1">
    <location>
        <begin position="24"/>
        <end position="277"/>
    </location>
</feature>
<dbReference type="InterPro" id="IPR007345">
    <property type="entry name" value="Polysacch_pyruvyl_Trfase"/>
</dbReference>
<dbReference type="GO" id="GO:0016740">
    <property type="term" value="F:transferase activity"/>
    <property type="evidence" value="ECO:0007669"/>
    <property type="project" value="UniProtKB-KW"/>
</dbReference>
<organism evidence="2">
    <name type="scientific">Klebsiella pneumoniae</name>
    <dbReference type="NCBI Taxonomy" id="573"/>
    <lineage>
        <taxon>Bacteria</taxon>
        <taxon>Pseudomonadati</taxon>
        <taxon>Pseudomonadota</taxon>
        <taxon>Gammaproteobacteria</taxon>
        <taxon>Enterobacterales</taxon>
        <taxon>Enterobacteriaceae</taxon>
        <taxon>Klebsiella/Raoultella group</taxon>
        <taxon>Klebsiella</taxon>
        <taxon>Klebsiella pneumoniae complex</taxon>
    </lineage>
</organism>
<evidence type="ECO:0000313" key="2">
    <source>
        <dbReference type="EMBL" id="SCA95864.1"/>
    </source>
</evidence>
<keyword evidence="2" id="KW-0808">Transferase</keyword>